<sequence>MGNTRNPEDIRGSQWRRGARLNGFLLLCIHGMKEKVISGAYRRRQRPRRDVATPPPPRPPTPPSSMLLLPLLLKNFDGQRRRRALGTREHISELTPLALAARMRREARPHRERRNK</sequence>
<evidence type="ECO:0000256" key="1">
    <source>
        <dbReference type="SAM" id="MobiDB-lite"/>
    </source>
</evidence>
<reference evidence="2 3" key="1">
    <citation type="journal article" date="2019" name="Commun. Biol.">
        <title>The bagworm genome reveals a unique fibroin gene that provides high tensile strength.</title>
        <authorList>
            <person name="Kono N."/>
            <person name="Nakamura H."/>
            <person name="Ohtoshi R."/>
            <person name="Tomita M."/>
            <person name="Numata K."/>
            <person name="Arakawa K."/>
        </authorList>
    </citation>
    <scope>NUCLEOTIDE SEQUENCE [LARGE SCALE GENOMIC DNA]</scope>
</reference>
<dbReference type="AlphaFoldDB" id="A0A4C1ZVF7"/>
<feature type="region of interest" description="Disordered" evidence="1">
    <location>
        <begin position="38"/>
        <end position="67"/>
    </location>
</feature>
<protein>
    <submittedName>
        <fullName evidence="2">Uncharacterized protein</fullName>
    </submittedName>
</protein>
<dbReference type="EMBL" id="BGZK01002170">
    <property type="protein sequence ID" value="GBP91442.1"/>
    <property type="molecule type" value="Genomic_DNA"/>
</dbReference>
<feature type="compositionally biased region" description="Pro residues" evidence="1">
    <location>
        <begin position="53"/>
        <end position="63"/>
    </location>
</feature>
<evidence type="ECO:0000313" key="2">
    <source>
        <dbReference type="EMBL" id="GBP91442.1"/>
    </source>
</evidence>
<evidence type="ECO:0000313" key="3">
    <source>
        <dbReference type="Proteomes" id="UP000299102"/>
    </source>
</evidence>
<keyword evidence="3" id="KW-1185">Reference proteome</keyword>
<accession>A0A4C1ZVF7</accession>
<gene>
    <name evidence="2" type="ORF">EVAR_56561_1</name>
</gene>
<proteinExistence type="predicted"/>
<dbReference type="Proteomes" id="UP000299102">
    <property type="component" value="Unassembled WGS sequence"/>
</dbReference>
<comment type="caution">
    <text evidence="2">The sequence shown here is derived from an EMBL/GenBank/DDBJ whole genome shotgun (WGS) entry which is preliminary data.</text>
</comment>
<organism evidence="2 3">
    <name type="scientific">Eumeta variegata</name>
    <name type="common">Bagworm moth</name>
    <name type="synonym">Eumeta japonica</name>
    <dbReference type="NCBI Taxonomy" id="151549"/>
    <lineage>
        <taxon>Eukaryota</taxon>
        <taxon>Metazoa</taxon>
        <taxon>Ecdysozoa</taxon>
        <taxon>Arthropoda</taxon>
        <taxon>Hexapoda</taxon>
        <taxon>Insecta</taxon>
        <taxon>Pterygota</taxon>
        <taxon>Neoptera</taxon>
        <taxon>Endopterygota</taxon>
        <taxon>Lepidoptera</taxon>
        <taxon>Glossata</taxon>
        <taxon>Ditrysia</taxon>
        <taxon>Tineoidea</taxon>
        <taxon>Psychidae</taxon>
        <taxon>Oiketicinae</taxon>
        <taxon>Eumeta</taxon>
    </lineage>
</organism>
<name>A0A4C1ZVF7_EUMVA</name>